<evidence type="ECO:0000256" key="3">
    <source>
        <dbReference type="ARBA" id="ARBA00022691"/>
    </source>
</evidence>
<feature type="binding site" evidence="4">
    <location>
        <position position="185"/>
    </location>
    <ligand>
        <name>S-adenosyl-L-methionine</name>
        <dbReference type="ChEBI" id="CHEBI:59789"/>
    </ligand>
</feature>
<feature type="binding site" evidence="4">
    <location>
        <position position="13"/>
    </location>
    <ligand>
        <name>S-adenosyl-L-methionine</name>
        <dbReference type="ChEBI" id="CHEBI:59789"/>
    </ligand>
</feature>
<dbReference type="SUPFAM" id="SSF53335">
    <property type="entry name" value="S-adenosyl-L-methionine-dependent methyltransferases"/>
    <property type="match status" value="1"/>
</dbReference>
<feature type="binding site" evidence="4">
    <location>
        <position position="9"/>
    </location>
    <ligand>
        <name>S-adenosyl-L-methionine</name>
        <dbReference type="ChEBI" id="CHEBI:59789"/>
    </ligand>
</feature>
<organism evidence="6 8">
    <name type="scientific">Acidithiobacillus thiooxidans</name>
    <name type="common">Thiobacillus thiooxidans</name>
    <dbReference type="NCBI Taxonomy" id="930"/>
    <lineage>
        <taxon>Bacteria</taxon>
        <taxon>Pseudomonadati</taxon>
        <taxon>Pseudomonadota</taxon>
        <taxon>Acidithiobacillia</taxon>
        <taxon>Acidithiobacillales</taxon>
        <taxon>Acidithiobacillaceae</taxon>
        <taxon>Acidithiobacillus</taxon>
    </lineage>
</organism>
<dbReference type="Proteomes" id="UP000094893">
    <property type="component" value="Unassembled WGS sequence"/>
</dbReference>
<dbReference type="PANTHER" id="PTHR30481">
    <property type="entry name" value="DNA ADENINE METHYLASE"/>
    <property type="match status" value="1"/>
</dbReference>
<dbReference type="Pfam" id="PF02086">
    <property type="entry name" value="MethyltransfD12"/>
    <property type="match status" value="1"/>
</dbReference>
<dbReference type="GO" id="GO:0009007">
    <property type="term" value="F:site-specific DNA-methyltransferase (adenine-specific) activity"/>
    <property type="evidence" value="ECO:0007669"/>
    <property type="project" value="UniProtKB-EC"/>
</dbReference>
<evidence type="ECO:0000313" key="8">
    <source>
        <dbReference type="Proteomes" id="UP000095008"/>
    </source>
</evidence>
<evidence type="ECO:0000313" key="5">
    <source>
        <dbReference type="EMBL" id="OCX73556.1"/>
    </source>
</evidence>
<evidence type="ECO:0000313" key="7">
    <source>
        <dbReference type="Proteomes" id="UP000094893"/>
    </source>
</evidence>
<dbReference type="GO" id="GO:0032259">
    <property type="term" value="P:methylation"/>
    <property type="evidence" value="ECO:0007669"/>
    <property type="project" value="UniProtKB-KW"/>
</dbReference>
<evidence type="ECO:0000313" key="6">
    <source>
        <dbReference type="EMBL" id="OCX74953.1"/>
    </source>
</evidence>
<dbReference type="RefSeq" id="WP_024893732.1">
    <property type="nucleotide sequence ID" value="NZ_JAAOMO010000036.1"/>
</dbReference>
<evidence type="ECO:0000256" key="1">
    <source>
        <dbReference type="ARBA" id="ARBA00022603"/>
    </source>
</evidence>
<proteinExistence type="predicted"/>
<dbReference type="GO" id="GO:0043565">
    <property type="term" value="F:sequence-specific DNA binding"/>
    <property type="evidence" value="ECO:0007669"/>
    <property type="project" value="TreeGrafter"/>
</dbReference>
<keyword evidence="2" id="KW-0808">Transferase</keyword>
<protein>
    <submittedName>
        <fullName evidence="6">Uncharacterized protein</fullName>
    </submittedName>
</protein>
<evidence type="ECO:0000256" key="4">
    <source>
        <dbReference type="PIRSR" id="PIRSR000398-1"/>
    </source>
</evidence>
<comment type="caution">
    <text evidence="6">The sequence shown here is derived from an EMBL/GenBank/DDBJ whole genome shotgun (WGS) entry which is preliminary data.</text>
</comment>
<dbReference type="GO" id="GO:0006298">
    <property type="term" value="P:mismatch repair"/>
    <property type="evidence" value="ECO:0007669"/>
    <property type="project" value="TreeGrafter"/>
</dbReference>
<dbReference type="Gene3D" id="3.40.50.150">
    <property type="entry name" value="Vaccinia Virus protein VP39"/>
    <property type="match status" value="2"/>
</dbReference>
<dbReference type="STRING" id="930.GCA_002079865_02096"/>
<keyword evidence="3" id="KW-0949">S-adenosyl-L-methionine</keyword>
<gene>
    <name evidence="6" type="ORF">A6M23_04250</name>
    <name evidence="5" type="ORF">A6P07_08420</name>
</gene>
<dbReference type="EMBL" id="LWSA01000102">
    <property type="protein sequence ID" value="OCX73556.1"/>
    <property type="molecule type" value="Genomic_DNA"/>
</dbReference>
<dbReference type="PRINTS" id="PR00505">
    <property type="entry name" value="D12N6MTFRASE"/>
</dbReference>
<dbReference type="GO" id="GO:0009307">
    <property type="term" value="P:DNA restriction-modification system"/>
    <property type="evidence" value="ECO:0007669"/>
    <property type="project" value="InterPro"/>
</dbReference>
<dbReference type="AlphaFoldDB" id="A0A1C2IG65"/>
<dbReference type="EMBL" id="LWRY01000025">
    <property type="protein sequence ID" value="OCX74953.1"/>
    <property type="molecule type" value="Genomic_DNA"/>
</dbReference>
<reference evidence="6 7" key="1">
    <citation type="journal article" date="2016" name="Int. J. Mol. Sci.">
        <title>Comparative genomics of the extreme acidophile Acidithiobacillus thiooxidans reveals intraspecific divergence and niche adaptation.</title>
        <authorList>
            <person name="Zhang X."/>
            <person name="Feng X."/>
            <person name="Tao J."/>
            <person name="Ma L."/>
            <person name="Xiao Y."/>
            <person name="Liang Y."/>
            <person name="Liu X."/>
            <person name="Yin H."/>
        </authorList>
    </citation>
    <scope>NUCLEOTIDE SEQUENCE [LARGE SCALE GENOMIC DNA]</scope>
    <source>
        <strain evidence="5 7">A02</strain>
        <strain evidence="6">DXS-W</strain>
    </source>
</reference>
<sequence>MSVTPAFAWLGGKNRLRDRIVSYTVDAPLYVEPFAGALNVLLARPAKNREVVNDQDRRIVNFYRVLQDDTLRGHLLQKLKYTPYARAEFGRALQILRTSDEKNSVDRAWAFFVAQNQGLSGNGCNASNENNWGISKERDIAARFRWHVAELEKLAERLSGVIIENRDALALIQTWDAPYAVFYCDPPYVPDTRKMGHRSRYQAEMTREAHHQLIDILLNLKGEAILSGYRDKHIHQPLENAGWQRLDMQVSLHAAVQDKTQKRIECLWLSPGIQRQQMGLFA</sequence>
<name>A0A1C2IG65_ACITH</name>
<accession>A0A1C2IG65</accession>
<keyword evidence="1" id="KW-0489">Methyltransferase</keyword>
<dbReference type="PIRSF" id="PIRSF000398">
    <property type="entry name" value="M_m6A_EcoRV"/>
    <property type="match status" value="1"/>
</dbReference>
<keyword evidence="8" id="KW-1185">Reference proteome</keyword>
<dbReference type="Proteomes" id="UP000095008">
    <property type="component" value="Unassembled WGS sequence"/>
</dbReference>
<dbReference type="GO" id="GO:1904047">
    <property type="term" value="F:S-adenosyl-L-methionine binding"/>
    <property type="evidence" value="ECO:0007669"/>
    <property type="project" value="TreeGrafter"/>
</dbReference>
<dbReference type="OrthoDB" id="9805629at2"/>
<feature type="binding site" evidence="4">
    <location>
        <position position="54"/>
    </location>
    <ligand>
        <name>S-adenosyl-L-methionine</name>
        <dbReference type="ChEBI" id="CHEBI:59789"/>
    </ligand>
</feature>
<dbReference type="InterPro" id="IPR012263">
    <property type="entry name" value="M_m6A_EcoRV"/>
</dbReference>
<dbReference type="PANTHER" id="PTHR30481:SF4">
    <property type="entry name" value="SITE-SPECIFIC DNA-METHYLTRANSFERASE (ADENINE-SPECIFIC)"/>
    <property type="match status" value="1"/>
</dbReference>
<dbReference type="InterPro" id="IPR029063">
    <property type="entry name" value="SAM-dependent_MTases_sf"/>
</dbReference>
<dbReference type="InterPro" id="IPR012327">
    <property type="entry name" value="MeTrfase_D12"/>
</dbReference>
<evidence type="ECO:0000256" key="2">
    <source>
        <dbReference type="ARBA" id="ARBA00022679"/>
    </source>
</evidence>